<proteinExistence type="predicted"/>
<name>A0A0A9AQM8_ARUDO</name>
<dbReference type="AlphaFoldDB" id="A0A0A9AQM8"/>
<evidence type="ECO:0000313" key="1">
    <source>
        <dbReference type="EMBL" id="JAD52158.1"/>
    </source>
</evidence>
<protein>
    <submittedName>
        <fullName evidence="1">Uncharacterized protein</fullName>
    </submittedName>
</protein>
<reference evidence="1" key="1">
    <citation type="submission" date="2014-09" db="EMBL/GenBank/DDBJ databases">
        <authorList>
            <person name="Magalhaes I.L.F."/>
            <person name="Oliveira U."/>
            <person name="Santos F.R."/>
            <person name="Vidigal T.H.D.A."/>
            <person name="Brescovit A.D."/>
            <person name="Santos A.J."/>
        </authorList>
    </citation>
    <scope>NUCLEOTIDE SEQUENCE</scope>
    <source>
        <tissue evidence="1">Shoot tissue taken approximately 20 cm above the soil surface</tissue>
    </source>
</reference>
<sequence>MCYRCLQPRQNALTCVLNIPYKALTLHIFGTLLRPIRCWKQYSHVWNW</sequence>
<accession>A0A0A9AQM8</accession>
<reference evidence="1" key="2">
    <citation type="journal article" date="2015" name="Data Brief">
        <title>Shoot transcriptome of the giant reed, Arundo donax.</title>
        <authorList>
            <person name="Barrero R.A."/>
            <person name="Guerrero F.D."/>
            <person name="Moolhuijzen P."/>
            <person name="Goolsby J.A."/>
            <person name="Tidwell J."/>
            <person name="Bellgard S.E."/>
            <person name="Bellgard M.I."/>
        </authorList>
    </citation>
    <scope>NUCLEOTIDE SEQUENCE</scope>
    <source>
        <tissue evidence="1">Shoot tissue taken approximately 20 cm above the soil surface</tissue>
    </source>
</reference>
<dbReference type="EMBL" id="GBRH01245737">
    <property type="protein sequence ID" value="JAD52158.1"/>
    <property type="molecule type" value="Transcribed_RNA"/>
</dbReference>
<organism evidence="1">
    <name type="scientific">Arundo donax</name>
    <name type="common">Giant reed</name>
    <name type="synonym">Donax arundinaceus</name>
    <dbReference type="NCBI Taxonomy" id="35708"/>
    <lineage>
        <taxon>Eukaryota</taxon>
        <taxon>Viridiplantae</taxon>
        <taxon>Streptophyta</taxon>
        <taxon>Embryophyta</taxon>
        <taxon>Tracheophyta</taxon>
        <taxon>Spermatophyta</taxon>
        <taxon>Magnoliopsida</taxon>
        <taxon>Liliopsida</taxon>
        <taxon>Poales</taxon>
        <taxon>Poaceae</taxon>
        <taxon>PACMAD clade</taxon>
        <taxon>Arundinoideae</taxon>
        <taxon>Arundineae</taxon>
        <taxon>Arundo</taxon>
    </lineage>
</organism>